<keyword evidence="3" id="KW-1003">Cell membrane</keyword>
<organism evidence="8 9">
    <name type="scientific">Actinoallomurus acaciae</name>
    <dbReference type="NCBI Taxonomy" id="502577"/>
    <lineage>
        <taxon>Bacteria</taxon>
        <taxon>Bacillati</taxon>
        <taxon>Actinomycetota</taxon>
        <taxon>Actinomycetes</taxon>
        <taxon>Streptosporangiales</taxon>
        <taxon>Thermomonosporaceae</taxon>
        <taxon>Actinoallomurus</taxon>
    </lineage>
</organism>
<evidence type="ECO:0000256" key="6">
    <source>
        <dbReference type="ARBA" id="ARBA00023136"/>
    </source>
</evidence>
<keyword evidence="9" id="KW-1185">Reference proteome</keyword>
<reference evidence="8 9" key="1">
    <citation type="submission" date="2024-09" db="EMBL/GenBank/DDBJ databases">
        <authorList>
            <person name="Sun Q."/>
            <person name="Mori K."/>
        </authorList>
    </citation>
    <scope>NUCLEOTIDE SEQUENCE [LARGE SCALE GENOMIC DNA]</scope>
    <source>
        <strain evidence="8 9">TBRC 0563</strain>
    </source>
</reference>
<evidence type="ECO:0000313" key="9">
    <source>
        <dbReference type="Proteomes" id="UP001589627"/>
    </source>
</evidence>
<keyword evidence="5 7" id="KW-1133">Transmembrane helix</keyword>
<evidence type="ECO:0000256" key="3">
    <source>
        <dbReference type="ARBA" id="ARBA00022475"/>
    </source>
</evidence>
<proteinExistence type="predicted"/>
<dbReference type="PANTHER" id="PTHR23513">
    <property type="entry name" value="INTEGRAL MEMBRANE EFFLUX PROTEIN-RELATED"/>
    <property type="match status" value="1"/>
</dbReference>
<evidence type="ECO:0000256" key="4">
    <source>
        <dbReference type="ARBA" id="ARBA00022692"/>
    </source>
</evidence>
<dbReference type="EMBL" id="JBHLZP010000114">
    <property type="protein sequence ID" value="MFB9833949.1"/>
    <property type="molecule type" value="Genomic_DNA"/>
</dbReference>
<dbReference type="Pfam" id="PF07690">
    <property type="entry name" value="MFS_1"/>
    <property type="match status" value="1"/>
</dbReference>
<protein>
    <submittedName>
        <fullName evidence="8">MFS transporter</fullName>
    </submittedName>
</protein>
<dbReference type="Gene3D" id="1.20.1250.20">
    <property type="entry name" value="MFS general substrate transporter like domains"/>
    <property type="match status" value="1"/>
</dbReference>
<evidence type="ECO:0000256" key="7">
    <source>
        <dbReference type="SAM" id="Phobius"/>
    </source>
</evidence>
<dbReference type="SUPFAM" id="SSF103473">
    <property type="entry name" value="MFS general substrate transporter"/>
    <property type="match status" value="1"/>
</dbReference>
<comment type="subcellular location">
    <subcellularLocation>
        <location evidence="1">Cell inner membrane</location>
        <topology evidence="1">Multi-pass membrane protein</topology>
    </subcellularLocation>
</comment>
<dbReference type="InterPro" id="IPR036259">
    <property type="entry name" value="MFS_trans_sf"/>
</dbReference>
<feature type="transmembrane region" description="Helical" evidence="7">
    <location>
        <begin position="103"/>
        <end position="121"/>
    </location>
</feature>
<name>A0ABV5YFZ3_9ACTN</name>
<keyword evidence="2" id="KW-0813">Transport</keyword>
<feature type="transmembrane region" description="Helical" evidence="7">
    <location>
        <begin position="193"/>
        <end position="212"/>
    </location>
</feature>
<sequence length="223" mass="23013">MLFSRLPRPPSPPEHHERRWNRTWAGEPTRGIRAFTGRTWSWTTTLADRLAGGAFSAAMLIGPLYARRHLHGAIGRGTISGGPAAGTALGSIVATVWTTRRPGVIISVGSAAMCLGPAGMAVGLPLPLILAGTLIAGIAFGPAAVARGTVVHQHVPGDQLGRVTAHQELATSVPIPIAYALAGVTADRLGSQVVIGACAAVIALAALAPLAVRDVRRLAFADR</sequence>
<accession>A0ABV5YFZ3</accession>
<gene>
    <name evidence="8" type="ORF">ACFFNX_17330</name>
</gene>
<dbReference type="Proteomes" id="UP001589627">
    <property type="component" value="Unassembled WGS sequence"/>
</dbReference>
<dbReference type="RefSeq" id="WP_378202595.1">
    <property type="nucleotide sequence ID" value="NZ_JBHLZP010000114.1"/>
</dbReference>
<evidence type="ECO:0000256" key="5">
    <source>
        <dbReference type="ARBA" id="ARBA00022989"/>
    </source>
</evidence>
<comment type="caution">
    <text evidence="8">The sequence shown here is derived from an EMBL/GenBank/DDBJ whole genome shotgun (WGS) entry which is preliminary data.</text>
</comment>
<feature type="transmembrane region" description="Helical" evidence="7">
    <location>
        <begin position="128"/>
        <end position="146"/>
    </location>
</feature>
<keyword evidence="6 7" id="KW-0472">Membrane</keyword>
<feature type="transmembrane region" description="Helical" evidence="7">
    <location>
        <begin position="78"/>
        <end position="97"/>
    </location>
</feature>
<dbReference type="PANTHER" id="PTHR23513:SF9">
    <property type="entry name" value="ENTEROBACTIN EXPORTER ENTS"/>
    <property type="match status" value="1"/>
</dbReference>
<evidence type="ECO:0000256" key="2">
    <source>
        <dbReference type="ARBA" id="ARBA00022448"/>
    </source>
</evidence>
<dbReference type="InterPro" id="IPR011701">
    <property type="entry name" value="MFS"/>
</dbReference>
<keyword evidence="4 7" id="KW-0812">Transmembrane</keyword>
<evidence type="ECO:0000313" key="8">
    <source>
        <dbReference type="EMBL" id="MFB9833949.1"/>
    </source>
</evidence>
<evidence type="ECO:0000256" key="1">
    <source>
        <dbReference type="ARBA" id="ARBA00004429"/>
    </source>
</evidence>